<proteinExistence type="predicted"/>
<dbReference type="KEGG" id="apes:FOC84_26485"/>
<sequence length="127" mass="14200">MKKSIPLVLLSSMLLTACGPDKIIADLPSPGGKHHVEVRKCPQRGSLTWDEMTQVSVVEAGVSEKCNAFIVALTQFQSYTPDEQLQLEWISDTELRAWHPAFEPKNGPRVRTFKQNSPVQVIFAPKK</sequence>
<dbReference type="AlphaFoldDB" id="A0A7D4E0D8"/>
<evidence type="ECO:0000313" key="2">
    <source>
        <dbReference type="Proteomes" id="UP000500970"/>
    </source>
</evidence>
<evidence type="ECO:0000313" key="1">
    <source>
        <dbReference type="EMBL" id="QKH38292.1"/>
    </source>
</evidence>
<dbReference type="Proteomes" id="UP000500970">
    <property type="component" value="Chromosome"/>
</dbReference>
<dbReference type="EMBL" id="CP053985">
    <property type="protein sequence ID" value="QKH38292.1"/>
    <property type="molecule type" value="Genomic_DNA"/>
</dbReference>
<protein>
    <recommendedName>
        <fullName evidence="3">Lipoprotein</fullName>
    </recommendedName>
</protein>
<organism evidence="1 2">
    <name type="scientific">Achromobacter pestifer</name>
    <dbReference type="NCBI Taxonomy" id="1353889"/>
    <lineage>
        <taxon>Bacteria</taxon>
        <taxon>Pseudomonadati</taxon>
        <taxon>Pseudomonadota</taxon>
        <taxon>Betaproteobacteria</taxon>
        <taxon>Burkholderiales</taxon>
        <taxon>Alcaligenaceae</taxon>
        <taxon>Achromobacter</taxon>
    </lineage>
</organism>
<dbReference type="RefSeq" id="WP_173147486.1">
    <property type="nucleotide sequence ID" value="NZ_CP053985.1"/>
</dbReference>
<evidence type="ECO:0008006" key="3">
    <source>
        <dbReference type="Google" id="ProtNLM"/>
    </source>
</evidence>
<gene>
    <name evidence="1" type="ORF">FOC84_26485</name>
</gene>
<reference evidence="1 2" key="1">
    <citation type="submission" date="2020-05" db="EMBL/GenBank/DDBJ databases">
        <title>FDA dAtabase for Regulatory Grade micrObial Sequences (FDA-ARGOS): Supporting development and validation of Infectious Disease Dx tests.</title>
        <authorList>
            <person name="Sproer C."/>
            <person name="Gronow S."/>
            <person name="Severitt S."/>
            <person name="Schroder I."/>
            <person name="Tallon L."/>
            <person name="Sadzewicz L."/>
            <person name="Zhao X."/>
            <person name="Vavikolanu K."/>
            <person name="Mehta A."/>
            <person name="Aluvathingal J."/>
            <person name="Nadendla S."/>
            <person name="Myers T."/>
            <person name="Yan Y."/>
            <person name="Sichtig H."/>
        </authorList>
    </citation>
    <scope>NUCLEOTIDE SEQUENCE [LARGE SCALE GENOMIC DNA]</scope>
    <source>
        <strain evidence="1 2">FDAARGOS_790</strain>
    </source>
</reference>
<keyword evidence="2" id="KW-1185">Reference proteome</keyword>
<name>A0A7D4E0D8_9BURK</name>
<accession>A0A7D4E0D8</accession>
<dbReference type="PROSITE" id="PS51257">
    <property type="entry name" value="PROKAR_LIPOPROTEIN"/>
    <property type="match status" value="1"/>
</dbReference>